<feature type="region of interest" description="Disordered" evidence="3">
    <location>
        <begin position="88"/>
        <end position="121"/>
    </location>
</feature>
<dbReference type="Proteomes" id="UP000507470">
    <property type="component" value="Unassembled WGS sequence"/>
</dbReference>
<evidence type="ECO:0000256" key="2">
    <source>
        <dbReference type="ARBA" id="ARBA00022723"/>
    </source>
</evidence>
<gene>
    <name evidence="5" type="ORF">MCOR_45778</name>
</gene>
<feature type="compositionally biased region" description="Basic and acidic residues" evidence="3">
    <location>
        <begin position="110"/>
        <end position="121"/>
    </location>
</feature>
<proteinExistence type="predicted"/>
<evidence type="ECO:0000256" key="3">
    <source>
        <dbReference type="SAM" id="MobiDB-lite"/>
    </source>
</evidence>
<reference evidence="5 6" key="1">
    <citation type="submission" date="2020-06" db="EMBL/GenBank/DDBJ databases">
        <authorList>
            <person name="Li R."/>
            <person name="Bekaert M."/>
        </authorList>
    </citation>
    <scope>NUCLEOTIDE SEQUENCE [LARGE SCALE GENOMIC DNA]</scope>
    <source>
        <strain evidence="6">wild</strain>
    </source>
</reference>
<evidence type="ECO:0000313" key="5">
    <source>
        <dbReference type="EMBL" id="CAC5412803.1"/>
    </source>
</evidence>
<evidence type="ECO:0000313" key="6">
    <source>
        <dbReference type="Proteomes" id="UP000507470"/>
    </source>
</evidence>
<evidence type="ECO:0000259" key="4">
    <source>
        <dbReference type="Pfam" id="PF13359"/>
    </source>
</evidence>
<keyword evidence="6" id="KW-1185">Reference proteome</keyword>
<feature type="domain" description="DDE Tnp4" evidence="4">
    <location>
        <begin position="131"/>
        <end position="248"/>
    </location>
</feature>
<keyword evidence="2" id="KW-0479">Metal-binding</keyword>
<dbReference type="Pfam" id="PF13359">
    <property type="entry name" value="DDE_Tnp_4"/>
    <property type="match status" value="1"/>
</dbReference>
<comment type="cofactor">
    <cofactor evidence="1">
        <name>a divalent metal cation</name>
        <dbReference type="ChEBI" id="CHEBI:60240"/>
    </cofactor>
</comment>
<organism evidence="5 6">
    <name type="scientific">Mytilus coruscus</name>
    <name type="common">Sea mussel</name>
    <dbReference type="NCBI Taxonomy" id="42192"/>
    <lineage>
        <taxon>Eukaryota</taxon>
        <taxon>Metazoa</taxon>
        <taxon>Spiralia</taxon>
        <taxon>Lophotrochozoa</taxon>
        <taxon>Mollusca</taxon>
        <taxon>Bivalvia</taxon>
        <taxon>Autobranchia</taxon>
        <taxon>Pteriomorphia</taxon>
        <taxon>Mytilida</taxon>
        <taxon>Mytiloidea</taxon>
        <taxon>Mytilidae</taxon>
        <taxon>Mytilinae</taxon>
        <taxon>Mytilus</taxon>
    </lineage>
</organism>
<accession>A0A6J8DYG0</accession>
<dbReference type="GO" id="GO:0046872">
    <property type="term" value="F:metal ion binding"/>
    <property type="evidence" value="ECO:0007669"/>
    <property type="project" value="UniProtKB-KW"/>
</dbReference>
<dbReference type="AlphaFoldDB" id="A0A6J8DYG0"/>
<dbReference type="OrthoDB" id="7331812at2759"/>
<name>A0A6J8DYG0_MYTCO</name>
<dbReference type="PANTHER" id="PTHR23080">
    <property type="entry name" value="THAP DOMAIN PROTEIN"/>
    <property type="match status" value="1"/>
</dbReference>
<sequence length="255" mass="28705">MIQINRIDPITNKNWNPKSHDRVCSNHFEECAPTEKCPYPSVNLGHNVKTTVRPSRKMILKHNIQKKLEDIKIYTTTPYIDFVKTSSQSDHCYTGNKDKKSTGKLQSDTNHTDHTESDHTYAGKCDCSPNCACIEAYGGRASGRFIVMDSRFLNLIDPTDEVMADRSFPIQSDLVMRQAKLIIPPPGHGSEQMTKENVLKTKAVANVRIHVERAISRIKCFKILKNTLPITLVPLANEIFTICSAVSNLQPPLVK</sequence>
<dbReference type="EMBL" id="CACVKT020008097">
    <property type="protein sequence ID" value="CAC5412803.1"/>
    <property type="molecule type" value="Genomic_DNA"/>
</dbReference>
<evidence type="ECO:0000256" key="1">
    <source>
        <dbReference type="ARBA" id="ARBA00001968"/>
    </source>
</evidence>
<protein>
    <recommendedName>
        <fullName evidence="4">DDE Tnp4 domain-containing protein</fullName>
    </recommendedName>
</protein>
<dbReference type="InterPro" id="IPR027806">
    <property type="entry name" value="HARBI1_dom"/>
</dbReference>